<dbReference type="Pfam" id="PF00290">
    <property type="entry name" value="Trp_syntA"/>
    <property type="match status" value="1"/>
</dbReference>
<sequence>MTRYEAMFANCRTRGEGVLGGFLMLGDPGRDSCLAYLDALVAGGCDMVEVGIPFSDPVADGPVIQAAAERALKAGIRTADCLAIIAEFRARHPAVAVGVLTYANIVAARGTSPFCDQLAQAGVDSLLVADVPSIEAGPYQIAAKAAGVDLVMIAATNTPEATLRRIASIGSGYTYCVARAGVTGASHRLSLADHGELFATLARCHAAPPILGFGIATPDHVAEALTSGAAGVISGSAIVDMIGRRAAPGDVQRFVAALKGATRPAKKITARL</sequence>
<evidence type="ECO:0000256" key="6">
    <source>
        <dbReference type="ARBA" id="ARBA00023141"/>
    </source>
</evidence>
<dbReference type="Gene3D" id="3.20.20.70">
    <property type="entry name" value="Aldolase class I"/>
    <property type="match status" value="1"/>
</dbReference>
<keyword evidence="7 9" id="KW-0456">Lyase</keyword>
<evidence type="ECO:0000256" key="9">
    <source>
        <dbReference type="HAMAP-Rule" id="MF_00131"/>
    </source>
</evidence>
<comment type="subunit">
    <text evidence="3 9">Tetramer of two alpha and two beta chains.</text>
</comment>
<evidence type="ECO:0000256" key="2">
    <source>
        <dbReference type="ARBA" id="ARBA00004733"/>
    </source>
</evidence>
<feature type="active site" description="Proton acceptor" evidence="9">
    <location>
        <position position="60"/>
    </location>
</feature>
<comment type="function">
    <text evidence="1 9">The alpha subunit is responsible for the aldol cleavage of indoleglycerol phosphate to indole and glyceraldehyde 3-phosphate.</text>
</comment>
<dbReference type="Proteomes" id="UP000321857">
    <property type="component" value="Chromosome"/>
</dbReference>
<evidence type="ECO:0000256" key="10">
    <source>
        <dbReference type="RuleBase" id="RU003662"/>
    </source>
</evidence>
<comment type="similarity">
    <text evidence="9 10">Belongs to the TrpA family.</text>
</comment>
<evidence type="ECO:0000313" key="12">
    <source>
        <dbReference type="Proteomes" id="UP000321857"/>
    </source>
</evidence>
<keyword evidence="5 9" id="KW-0822">Tryptophan biosynthesis</keyword>
<dbReference type="AlphaFoldDB" id="A0A516ISV2"/>
<feature type="active site" description="Proton acceptor" evidence="9">
    <location>
        <position position="49"/>
    </location>
</feature>
<dbReference type="PANTHER" id="PTHR43406">
    <property type="entry name" value="TRYPTOPHAN SYNTHASE, ALPHA CHAIN"/>
    <property type="match status" value="1"/>
</dbReference>
<dbReference type="KEGG" id="sxa:FMM02_08215"/>
<dbReference type="NCBIfam" id="TIGR00262">
    <property type="entry name" value="trpA"/>
    <property type="match status" value="1"/>
</dbReference>
<dbReference type="PANTHER" id="PTHR43406:SF1">
    <property type="entry name" value="TRYPTOPHAN SYNTHASE ALPHA CHAIN, CHLOROPLASTIC"/>
    <property type="match status" value="1"/>
</dbReference>
<dbReference type="HAMAP" id="MF_00131">
    <property type="entry name" value="Trp_synth_alpha"/>
    <property type="match status" value="1"/>
</dbReference>
<dbReference type="InterPro" id="IPR002028">
    <property type="entry name" value="Trp_synthase_suA"/>
</dbReference>
<dbReference type="GO" id="GO:0005829">
    <property type="term" value="C:cytosol"/>
    <property type="evidence" value="ECO:0007669"/>
    <property type="project" value="TreeGrafter"/>
</dbReference>
<name>A0A516ISV2_9SPHN</name>
<dbReference type="UniPathway" id="UPA00035">
    <property type="reaction ID" value="UER00044"/>
</dbReference>
<keyword evidence="4 9" id="KW-0028">Amino-acid biosynthesis</keyword>
<keyword evidence="12" id="KW-1185">Reference proteome</keyword>
<reference evidence="11 12" key="1">
    <citation type="submission" date="2019-07" db="EMBL/GenBank/DDBJ databases">
        <title>Sphingomonas AE3 Genome sequencing and assembly.</title>
        <authorList>
            <person name="Kim H."/>
        </authorList>
    </citation>
    <scope>NUCLEOTIDE SEQUENCE [LARGE SCALE GENOMIC DNA]</scope>
    <source>
        <strain evidence="11 12">AE3</strain>
    </source>
</reference>
<dbReference type="OrthoDB" id="9804578at2"/>
<evidence type="ECO:0000256" key="1">
    <source>
        <dbReference type="ARBA" id="ARBA00003365"/>
    </source>
</evidence>
<keyword evidence="6 9" id="KW-0057">Aromatic amino acid biosynthesis</keyword>
<dbReference type="InterPro" id="IPR013785">
    <property type="entry name" value="Aldolase_TIM"/>
</dbReference>
<dbReference type="CDD" id="cd04724">
    <property type="entry name" value="Tryptophan_synthase_alpha"/>
    <property type="match status" value="1"/>
</dbReference>
<dbReference type="PROSITE" id="PS00167">
    <property type="entry name" value="TRP_SYNTHASE_ALPHA"/>
    <property type="match status" value="1"/>
</dbReference>
<dbReference type="InterPro" id="IPR018204">
    <property type="entry name" value="Trp_synthase_alpha_AS"/>
</dbReference>
<proteinExistence type="inferred from homology"/>
<dbReference type="FunFam" id="3.20.20.70:FF:000037">
    <property type="entry name" value="Tryptophan synthase alpha chain"/>
    <property type="match status" value="1"/>
</dbReference>
<dbReference type="SUPFAM" id="SSF51366">
    <property type="entry name" value="Ribulose-phoshate binding barrel"/>
    <property type="match status" value="1"/>
</dbReference>
<protein>
    <recommendedName>
        <fullName evidence="9">Tryptophan synthase alpha chain</fullName>
        <ecNumber evidence="9">4.2.1.20</ecNumber>
    </recommendedName>
</protein>
<organism evidence="11 12">
    <name type="scientific">Sphingomonas xanthus</name>
    <dbReference type="NCBI Taxonomy" id="2594473"/>
    <lineage>
        <taxon>Bacteria</taxon>
        <taxon>Pseudomonadati</taxon>
        <taxon>Pseudomonadota</taxon>
        <taxon>Alphaproteobacteria</taxon>
        <taxon>Sphingomonadales</taxon>
        <taxon>Sphingomonadaceae</taxon>
        <taxon>Sphingomonas</taxon>
    </lineage>
</organism>
<evidence type="ECO:0000313" key="11">
    <source>
        <dbReference type="EMBL" id="QDP19939.1"/>
    </source>
</evidence>
<dbReference type="EMBL" id="CP041659">
    <property type="protein sequence ID" value="QDP19939.1"/>
    <property type="molecule type" value="Genomic_DNA"/>
</dbReference>
<dbReference type="InterPro" id="IPR011060">
    <property type="entry name" value="RibuloseP-bd_barrel"/>
</dbReference>
<dbReference type="GO" id="GO:0004834">
    <property type="term" value="F:tryptophan synthase activity"/>
    <property type="evidence" value="ECO:0007669"/>
    <property type="project" value="UniProtKB-UniRule"/>
</dbReference>
<evidence type="ECO:0000256" key="3">
    <source>
        <dbReference type="ARBA" id="ARBA00011270"/>
    </source>
</evidence>
<comment type="catalytic activity">
    <reaction evidence="8 9">
        <text>(1S,2R)-1-C-(indol-3-yl)glycerol 3-phosphate + L-serine = D-glyceraldehyde 3-phosphate + L-tryptophan + H2O</text>
        <dbReference type="Rhea" id="RHEA:10532"/>
        <dbReference type="ChEBI" id="CHEBI:15377"/>
        <dbReference type="ChEBI" id="CHEBI:33384"/>
        <dbReference type="ChEBI" id="CHEBI:57912"/>
        <dbReference type="ChEBI" id="CHEBI:58866"/>
        <dbReference type="ChEBI" id="CHEBI:59776"/>
        <dbReference type="EC" id="4.2.1.20"/>
    </reaction>
</comment>
<evidence type="ECO:0000256" key="8">
    <source>
        <dbReference type="ARBA" id="ARBA00049047"/>
    </source>
</evidence>
<dbReference type="EC" id="4.2.1.20" evidence="9"/>
<evidence type="ECO:0000256" key="7">
    <source>
        <dbReference type="ARBA" id="ARBA00023239"/>
    </source>
</evidence>
<evidence type="ECO:0000256" key="4">
    <source>
        <dbReference type="ARBA" id="ARBA00022605"/>
    </source>
</evidence>
<dbReference type="RefSeq" id="WP_147494388.1">
    <property type="nucleotide sequence ID" value="NZ_CP041659.1"/>
</dbReference>
<gene>
    <name evidence="9 11" type="primary">trpA</name>
    <name evidence="11" type="ORF">FMM02_08215</name>
</gene>
<comment type="pathway">
    <text evidence="2 9">Amino-acid biosynthesis; L-tryptophan biosynthesis; L-tryptophan from chorismate: step 5/5.</text>
</comment>
<evidence type="ECO:0000256" key="5">
    <source>
        <dbReference type="ARBA" id="ARBA00022822"/>
    </source>
</evidence>
<accession>A0A516ISV2</accession>